<dbReference type="AlphaFoldDB" id="A0A1H8K2B5"/>
<proteinExistence type="predicted"/>
<protein>
    <submittedName>
        <fullName evidence="2">Uncharacterized protein</fullName>
    </submittedName>
</protein>
<keyword evidence="3" id="KW-1185">Reference proteome</keyword>
<name>A0A1H8K2B5_9RHOB</name>
<dbReference type="OrthoDB" id="7851400at2"/>
<accession>A0A1H8K2B5</accession>
<evidence type="ECO:0000256" key="1">
    <source>
        <dbReference type="SAM" id="MobiDB-lite"/>
    </source>
</evidence>
<dbReference type="Gene3D" id="1.10.530.10">
    <property type="match status" value="1"/>
</dbReference>
<dbReference type="STRING" id="34002.SAMN04489859_102012"/>
<feature type="compositionally biased region" description="Basic and acidic residues" evidence="1">
    <location>
        <begin position="24"/>
        <end position="39"/>
    </location>
</feature>
<feature type="region of interest" description="Disordered" evidence="1">
    <location>
        <begin position="16"/>
        <end position="39"/>
    </location>
</feature>
<evidence type="ECO:0000313" key="2">
    <source>
        <dbReference type="EMBL" id="SEN87084.1"/>
    </source>
</evidence>
<reference evidence="2 3" key="1">
    <citation type="submission" date="2016-10" db="EMBL/GenBank/DDBJ databases">
        <authorList>
            <person name="de Groot N.N."/>
        </authorList>
    </citation>
    <scope>NUCLEOTIDE SEQUENCE [LARGE SCALE GENOMIC DNA]</scope>
    <source>
        <strain evidence="2 3">DSM 8512</strain>
    </source>
</reference>
<sequence>MSIASLGAFAEGFAGSVQSKRDRKAREEDSARKDRWLDIMEKEANRPLQSGGGMSGGMGAFPNPGQLTNSGGGAGVTANADGSISLGGAGAGGSFAELLRRTEGAGDYDTLFSHAQRDGGRFAGVRPSQMTLDELYTFTDPKGDYGRWVAQQNNGTVATPVGAGQIVGSTMRRAAQQMGLSGDTRFTPEVQDAMINHLASARLRGLNDPVAKRRALRNEWHGFRNVSDAELDNAISGFEASNNRMGALRPVS</sequence>
<dbReference type="EMBL" id="FODE01000020">
    <property type="protein sequence ID" value="SEN87084.1"/>
    <property type="molecule type" value="Genomic_DNA"/>
</dbReference>
<dbReference type="Proteomes" id="UP000199054">
    <property type="component" value="Unassembled WGS sequence"/>
</dbReference>
<organism evidence="2 3">
    <name type="scientific">Paracoccus alcaliphilus</name>
    <dbReference type="NCBI Taxonomy" id="34002"/>
    <lineage>
        <taxon>Bacteria</taxon>
        <taxon>Pseudomonadati</taxon>
        <taxon>Pseudomonadota</taxon>
        <taxon>Alphaproteobacteria</taxon>
        <taxon>Rhodobacterales</taxon>
        <taxon>Paracoccaceae</taxon>
        <taxon>Paracoccus</taxon>
    </lineage>
</organism>
<dbReference type="RefSeq" id="WP_090613427.1">
    <property type="nucleotide sequence ID" value="NZ_CP067124.1"/>
</dbReference>
<evidence type="ECO:0000313" key="3">
    <source>
        <dbReference type="Proteomes" id="UP000199054"/>
    </source>
</evidence>
<gene>
    <name evidence="2" type="ORF">SAMN04489859_102012</name>
</gene>